<dbReference type="Proteomes" id="UP000002300">
    <property type="component" value="Chromosome"/>
</dbReference>
<evidence type="ECO:0000256" key="2">
    <source>
        <dbReference type="ARBA" id="ARBA00006434"/>
    </source>
</evidence>
<feature type="transmembrane region" description="Helical" evidence="7">
    <location>
        <begin position="25"/>
        <end position="47"/>
    </location>
</feature>
<dbReference type="KEGG" id="bcy:Bcer98_1893"/>
<evidence type="ECO:0000256" key="5">
    <source>
        <dbReference type="ARBA" id="ARBA00023136"/>
    </source>
</evidence>
<evidence type="ECO:0000313" key="8">
    <source>
        <dbReference type="EMBL" id="ABS22181.1"/>
    </source>
</evidence>
<feature type="transmembrane region" description="Helical" evidence="7">
    <location>
        <begin position="164"/>
        <end position="182"/>
    </location>
</feature>
<evidence type="ECO:0000256" key="6">
    <source>
        <dbReference type="RuleBase" id="RU362091"/>
    </source>
</evidence>
<keyword evidence="9" id="KW-1185">Reference proteome</keyword>
<comment type="subcellular location">
    <subcellularLocation>
        <location evidence="1">Membrane</location>
        <topology evidence="1">Multi-pass membrane protein</topology>
    </subcellularLocation>
</comment>
<keyword evidence="3 7" id="KW-0812">Transmembrane</keyword>
<feature type="transmembrane region" description="Helical" evidence="7">
    <location>
        <begin position="140"/>
        <end position="158"/>
    </location>
</feature>
<gene>
    <name evidence="8" type="ordered locus">Bcer98_1893</name>
</gene>
<reference evidence="8 9" key="1">
    <citation type="journal article" date="2008" name="Chem. Biol. Interact.">
        <title>Extending the Bacillus cereus group genomics to putative food-borne pathogens of different toxicity.</title>
        <authorList>
            <person name="Lapidus A."/>
            <person name="Goltsman E."/>
            <person name="Auger S."/>
            <person name="Galleron N."/>
            <person name="Segurens B."/>
            <person name="Dossat C."/>
            <person name="Land M.L."/>
            <person name="Broussolle V."/>
            <person name="Brillard J."/>
            <person name="Guinebretiere M.H."/>
            <person name="Sanchis V."/>
            <person name="Nguen-The C."/>
            <person name="Lereclus D."/>
            <person name="Richardson P."/>
            <person name="Wincker P."/>
            <person name="Weissenbach J."/>
            <person name="Ehrlich S.D."/>
            <person name="Sorokin A."/>
        </authorList>
    </citation>
    <scope>NUCLEOTIDE SEQUENCE [LARGE SCALE GENOMIC DNA]</scope>
    <source>
        <strain evidence="9">DSM 22905 / CIP 110041 / 391-98 / NVH 391-98</strain>
    </source>
</reference>
<sequence length="234" mass="25819">MLPGIIAFHLFGDQLKNADMAYPMLVIKILPIALSGFFAAVLFGAILSSFNGALNSSITLFTLDFYKPIFKKEASEKELVKVGRIFAITLGLIAVIVSPFILYAPSGLYNYLQEMFGFYNVPIIAAVVVGFFSKKVPASAPKIALVFHIILYALSKVFLGSINFLYILSVLFPACVIVMLVIGKLKPRETDFELFDANKVDLKPWKYAKVFSIFLIIFMLGAYVLFSSVGLAAQ</sequence>
<feature type="transmembrane region" description="Helical" evidence="7">
    <location>
        <begin position="210"/>
        <end position="233"/>
    </location>
</feature>
<dbReference type="InterPro" id="IPR001734">
    <property type="entry name" value="Na/solute_symporter"/>
</dbReference>
<dbReference type="Gene3D" id="1.20.1730.10">
    <property type="entry name" value="Sodium/glucose cotransporter"/>
    <property type="match status" value="1"/>
</dbReference>
<proteinExistence type="inferred from homology"/>
<dbReference type="eggNOG" id="COG4146">
    <property type="taxonomic scope" value="Bacteria"/>
</dbReference>
<dbReference type="GO" id="GO:0005412">
    <property type="term" value="F:D-glucose:sodium symporter activity"/>
    <property type="evidence" value="ECO:0007669"/>
    <property type="project" value="TreeGrafter"/>
</dbReference>
<evidence type="ECO:0000256" key="4">
    <source>
        <dbReference type="ARBA" id="ARBA00022989"/>
    </source>
</evidence>
<keyword evidence="5 7" id="KW-0472">Membrane</keyword>
<evidence type="ECO:0000256" key="1">
    <source>
        <dbReference type="ARBA" id="ARBA00004141"/>
    </source>
</evidence>
<evidence type="ECO:0000256" key="7">
    <source>
        <dbReference type="SAM" id="Phobius"/>
    </source>
</evidence>
<feature type="transmembrane region" description="Helical" evidence="7">
    <location>
        <begin position="82"/>
        <end position="104"/>
    </location>
</feature>
<dbReference type="Pfam" id="PF00474">
    <property type="entry name" value="SSF"/>
    <property type="match status" value="1"/>
</dbReference>
<dbReference type="PANTHER" id="PTHR11819">
    <property type="entry name" value="SOLUTE CARRIER FAMILY 5"/>
    <property type="match status" value="1"/>
</dbReference>
<comment type="similarity">
    <text evidence="2 6">Belongs to the sodium:solute symporter (SSF) (TC 2.A.21) family.</text>
</comment>
<dbReference type="PROSITE" id="PS50283">
    <property type="entry name" value="NA_SOLUT_SYMP_3"/>
    <property type="match status" value="1"/>
</dbReference>
<accession>A7GPX3</accession>
<dbReference type="InterPro" id="IPR038377">
    <property type="entry name" value="Na/Glc_symporter_sf"/>
</dbReference>
<dbReference type="PANTHER" id="PTHR11819:SF195">
    <property type="entry name" value="SODIUM_GLUCOSE COTRANSPORTER 4"/>
    <property type="match status" value="1"/>
</dbReference>
<protein>
    <submittedName>
        <fullName evidence="8">Na+/myo-inositol cotransporter</fullName>
    </submittedName>
</protein>
<evidence type="ECO:0000313" key="9">
    <source>
        <dbReference type="Proteomes" id="UP000002300"/>
    </source>
</evidence>
<dbReference type="GO" id="GO:0005886">
    <property type="term" value="C:plasma membrane"/>
    <property type="evidence" value="ECO:0007669"/>
    <property type="project" value="TreeGrafter"/>
</dbReference>
<dbReference type="HOGENOM" id="CLU_098582_0_0_9"/>
<dbReference type="AlphaFoldDB" id="A7GPX3"/>
<name>A7GPX3_BACCN</name>
<keyword evidence="4 7" id="KW-1133">Transmembrane helix</keyword>
<feature type="transmembrane region" description="Helical" evidence="7">
    <location>
        <begin position="116"/>
        <end position="133"/>
    </location>
</feature>
<evidence type="ECO:0000256" key="3">
    <source>
        <dbReference type="ARBA" id="ARBA00022692"/>
    </source>
</evidence>
<dbReference type="EMBL" id="CP000764">
    <property type="protein sequence ID" value="ABS22181.1"/>
    <property type="molecule type" value="Genomic_DNA"/>
</dbReference>
<organism evidence="8 9">
    <name type="scientific">Bacillus cytotoxicus (strain DSM 22905 / CIP 110041 / 391-98 / NVH 391-98)</name>
    <dbReference type="NCBI Taxonomy" id="315749"/>
    <lineage>
        <taxon>Bacteria</taxon>
        <taxon>Bacillati</taxon>
        <taxon>Bacillota</taxon>
        <taxon>Bacilli</taxon>
        <taxon>Bacillales</taxon>
        <taxon>Bacillaceae</taxon>
        <taxon>Bacillus</taxon>
        <taxon>Bacillus cereus group</taxon>
    </lineage>
</organism>